<keyword evidence="3" id="KW-1185">Reference proteome</keyword>
<reference evidence="3" key="1">
    <citation type="submission" date="2016-10" db="EMBL/GenBank/DDBJ databases">
        <authorList>
            <person name="Varghese N."/>
            <person name="Submissions S."/>
        </authorList>
    </citation>
    <scope>NUCLEOTIDE SEQUENCE [LARGE SCALE GENOMIC DNA]</scope>
    <source>
        <strain evidence="3">DSM 123</strain>
    </source>
</reference>
<gene>
    <name evidence="2" type="ORF">SAMN05444123_103400</name>
</gene>
<proteinExistence type="predicted"/>
<dbReference type="AlphaFoldDB" id="A0A1H8QXA5"/>
<evidence type="ECO:0000256" key="1">
    <source>
        <dbReference type="SAM" id="MobiDB-lite"/>
    </source>
</evidence>
<evidence type="ECO:0000313" key="3">
    <source>
        <dbReference type="Proteomes" id="UP000199615"/>
    </source>
</evidence>
<name>A0A1H8QXA5_9BRAD</name>
<dbReference type="EMBL" id="FODT01000003">
    <property type="protein sequence ID" value="SEO58795.1"/>
    <property type="molecule type" value="Genomic_DNA"/>
</dbReference>
<evidence type="ECO:0000313" key="2">
    <source>
        <dbReference type="EMBL" id="SEO58795.1"/>
    </source>
</evidence>
<dbReference type="Proteomes" id="UP000199615">
    <property type="component" value="Unassembled WGS sequence"/>
</dbReference>
<accession>A0A1H8QXA5</accession>
<feature type="region of interest" description="Disordered" evidence="1">
    <location>
        <begin position="15"/>
        <end position="41"/>
    </location>
</feature>
<sequence length="41" mass="4732">MTRLVCECVRQTTIGETPKGPLNKQAQKRKKNTTKDPFEVR</sequence>
<dbReference type="RefSeq" id="WP_283804810.1">
    <property type="nucleotide sequence ID" value="NZ_FODT01000003.1"/>
</dbReference>
<organism evidence="2 3">
    <name type="scientific">Rhodopseudomonas pseudopalustris</name>
    <dbReference type="NCBI Taxonomy" id="1513892"/>
    <lineage>
        <taxon>Bacteria</taxon>
        <taxon>Pseudomonadati</taxon>
        <taxon>Pseudomonadota</taxon>
        <taxon>Alphaproteobacteria</taxon>
        <taxon>Hyphomicrobiales</taxon>
        <taxon>Nitrobacteraceae</taxon>
        <taxon>Rhodopseudomonas</taxon>
    </lineage>
</organism>
<protein>
    <submittedName>
        <fullName evidence="2">Uncharacterized protein</fullName>
    </submittedName>
</protein>